<evidence type="ECO:0000313" key="6">
    <source>
        <dbReference type="Proteomes" id="UP000198704"/>
    </source>
</evidence>
<dbReference type="STRING" id="582672.SAMN05216360_13213"/>
<evidence type="ECO:0000256" key="3">
    <source>
        <dbReference type="PROSITE-ProRule" id="PRU00284"/>
    </source>
</evidence>
<feature type="domain" description="Methyl-accepting transducer" evidence="4">
    <location>
        <begin position="165"/>
        <end position="401"/>
    </location>
</feature>
<gene>
    <name evidence="5" type="ORF">SAMN05216360_13213</name>
</gene>
<dbReference type="InterPro" id="IPR000014">
    <property type="entry name" value="PAS"/>
</dbReference>
<dbReference type="SUPFAM" id="SSF55785">
    <property type="entry name" value="PYP-like sensor domain (PAS domain)"/>
    <property type="match status" value="1"/>
</dbReference>
<dbReference type="Pfam" id="PF08447">
    <property type="entry name" value="PAS_3"/>
    <property type="match status" value="1"/>
</dbReference>
<keyword evidence="1 3" id="KW-0807">Transducer</keyword>
<reference evidence="6" key="1">
    <citation type="submission" date="2016-10" db="EMBL/GenBank/DDBJ databases">
        <authorList>
            <person name="Varghese N."/>
            <person name="Submissions S."/>
        </authorList>
    </citation>
    <scope>NUCLEOTIDE SEQUENCE [LARGE SCALE GENOMIC DNA]</scope>
    <source>
        <strain evidence="6">BL47</strain>
    </source>
</reference>
<dbReference type="SUPFAM" id="SSF58104">
    <property type="entry name" value="Methyl-accepting chemotaxis protein (MCP) signaling domain"/>
    <property type="match status" value="1"/>
</dbReference>
<dbReference type="Pfam" id="PF00015">
    <property type="entry name" value="MCPsignal"/>
    <property type="match status" value="1"/>
</dbReference>
<dbReference type="Proteomes" id="UP000198704">
    <property type="component" value="Unassembled WGS sequence"/>
</dbReference>
<dbReference type="InterPro" id="IPR004089">
    <property type="entry name" value="MCPsignal_dom"/>
</dbReference>
<dbReference type="Gene3D" id="3.30.450.20">
    <property type="entry name" value="PAS domain"/>
    <property type="match status" value="1"/>
</dbReference>
<name>A0A1H0L8G8_9HYPH</name>
<accession>A0A1H0L8G8</accession>
<evidence type="ECO:0000256" key="1">
    <source>
        <dbReference type="ARBA" id="ARBA00023224"/>
    </source>
</evidence>
<evidence type="ECO:0000313" key="5">
    <source>
        <dbReference type="EMBL" id="SDO64293.1"/>
    </source>
</evidence>
<dbReference type="InterPro" id="IPR004090">
    <property type="entry name" value="Chemotax_Me-accpt_rcpt"/>
</dbReference>
<dbReference type="PANTHER" id="PTHR32089">
    <property type="entry name" value="METHYL-ACCEPTING CHEMOTAXIS PROTEIN MCPB"/>
    <property type="match status" value="1"/>
</dbReference>
<protein>
    <submittedName>
        <fullName evidence="5">Methyl-accepting chemotaxis protein</fullName>
    </submittedName>
</protein>
<dbReference type="InterPro" id="IPR035965">
    <property type="entry name" value="PAS-like_dom_sf"/>
</dbReference>
<dbReference type="EMBL" id="FNHS01000032">
    <property type="protein sequence ID" value="SDO64293.1"/>
    <property type="molecule type" value="Genomic_DNA"/>
</dbReference>
<dbReference type="GO" id="GO:0007165">
    <property type="term" value="P:signal transduction"/>
    <property type="evidence" value="ECO:0007669"/>
    <property type="project" value="UniProtKB-KW"/>
</dbReference>
<dbReference type="PROSITE" id="PS50111">
    <property type="entry name" value="CHEMOTAXIS_TRANSDUC_2"/>
    <property type="match status" value="1"/>
</dbReference>
<dbReference type="InterPro" id="IPR013655">
    <property type="entry name" value="PAS_fold_3"/>
</dbReference>
<dbReference type="OrthoDB" id="266313at2"/>
<dbReference type="Gene3D" id="1.10.287.950">
    <property type="entry name" value="Methyl-accepting chemotaxis protein"/>
    <property type="match status" value="1"/>
</dbReference>
<dbReference type="SMART" id="SM00283">
    <property type="entry name" value="MA"/>
    <property type="match status" value="1"/>
</dbReference>
<proteinExistence type="inferred from homology"/>
<dbReference type="RefSeq" id="WP_091722810.1">
    <property type="nucleotide sequence ID" value="NZ_FNHS01000032.1"/>
</dbReference>
<dbReference type="PRINTS" id="PR00260">
    <property type="entry name" value="CHEMTRNSDUCR"/>
</dbReference>
<dbReference type="PANTHER" id="PTHR32089:SF112">
    <property type="entry name" value="LYSOZYME-LIKE PROTEIN-RELATED"/>
    <property type="match status" value="1"/>
</dbReference>
<evidence type="ECO:0000256" key="2">
    <source>
        <dbReference type="ARBA" id="ARBA00029447"/>
    </source>
</evidence>
<evidence type="ECO:0000259" key="4">
    <source>
        <dbReference type="PROSITE" id="PS50111"/>
    </source>
</evidence>
<keyword evidence="6" id="KW-1185">Reference proteome</keyword>
<dbReference type="GO" id="GO:0016020">
    <property type="term" value="C:membrane"/>
    <property type="evidence" value="ECO:0007669"/>
    <property type="project" value="InterPro"/>
</dbReference>
<dbReference type="AlphaFoldDB" id="A0A1H0L8G8"/>
<sequence>MFARHRDASELLELLQAHAGVGLWDAILHNGDPAHPKSRWTWSPEFRRLAGYRSEAEYPNAMESWSNRLHPDDAGPTFAAFAAALKNVSNKGAYDVKYRLQMPDGTYRWFRATGGVAFDRAGVAQRACGSLVDIHAEVEALASSTLRSQQLEALIAEFDASTSSVVMSLSVAAKEMEAVARRMAGSADQDMRRTGEVAAAATQTSNNVGIVAAAAEQLGSSVSEIGQQVDNSAQLARSAVTEAEETTGLIADLDAAAAKIGTVIAVISSIAGQTNLLALNATIEAARAGEAGRGFSVVAAEVKELAAQTTRATEEITAQISQIQSATQRVVAAIGDVAGRIREIDTTATSIAAAVEEQEAATQEIVRTIEQAAAGTGEVTQNIGEIASSAQASGTAAAGVLDAALQVSNHAERLGTALHGFLERIRAA</sequence>
<dbReference type="GO" id="GO:0006935">
    <property type="term" value="P:chemotaxis"/>
    <property type="evidence" value="ECO:0007669"/>
    <property type="project" value="InterPro"/>
</dbReference>
<dbReference type="CDD" id="cd00130">
    <property type="entry name" value="PAS"/>
    <property type="match status" value="1"/>
</dbReference>
<comment type="similarity">
    <text evidence="2">Belongs to the methyl-accepting chemotaxis (MCP) protein family.</text>
</comment>
<dbReference type="GO" id="GO:0004888">
    <property type="term" value="F:transmembrane signaling receptor activity"/>
    <property type="evidence" value="ECO:0007669"/>
    <property type="project" value="InterPro"/>
</dbReference>
<organism evidence="5 6">
    <name type="scientific">Methylobacterium phyllostachyos</name>
    <dbReference type="NCBI Taxonomy" id="582672"/>
    <lineage>
        <taxon>Bacteria</taxon>
        <taxon>Pseudomonadati</taxon>
        <taxon>Pseudomonadota</taxon>
        <taxon>Alphaproteobacteria</taxon>
        <taxon>Hyphomicrobiales</taxon>
        <taxon>Methylobacteriaceae</taxon>
        <taxon>Methylobacterium</taxon>
    </lineage>
</organism>